<feature type="transmembrane region" description="Helical" evidence="6">
    <location>
        <begin position="211"/>
        <end position="229"/>
    </location>
</feature>
<evidence type="ECO:0000256" key="4">
    <source>
        <dbReference type="ARBA" id="ARBA00022989"/>
    </source>
</evidence>
<evidence type="ECO:0000256" key="5">
    <source>
        <dbReference type="ARBA" id="ARBA00023136"/>
    </source>
</evidence>
<comment type="caution">
    <text evidence="7">The sequence shown here is derived from an EMBL/GenBank/DDBJ whole genome shotgun (WGS) entry which is preliminary data.</text>
</comment>
<accession>A0AAV7JI62</accession>
<feature type="transmembrane region" description="Helical" evidence="6">
    <location>
        <begin position="360"/>
        <end position="385"/>
    </location>
</feature>
<protein>
    <recommendedName>
        <fullName evidence="6">Multidrug and toxin extrusion protein</fullName>
    </recommendedName>
</protein>
<evidence type="ECO:0000256" key="6">
    <source>
        <dbReference type="RuleBase" id="RU004914"/>
    </source>
</evidence>
<evidence type="ECO:0000256" key="2">
    <source>
        <dbReference type="ARBA" id="ARBA00010199"/>
    </source>
</evidence>
<feature type="transmembrane region" description="Helical" evidence="6">
    <location>
        <begin position="434"/>
        <end position="455"/>
    </location>
</feature>
<keyword evidence="3 6" id="KW-0812">Transmembrane</keyword>
<proteinExistence type="inferred from homology"/>
<dbReference type="CDD" id="cd13132">
    <property type="entry name" value="MATE_eukaryotic"/>
    <property type="match status" value="1"/>
</dbReference>
<dbReference type="InterPro" id="IPR002528">
    <property type="entry name" value="MATE_fam"/>
</dbReference>
<dbReference type="InterPro" id="IPR045069">
    <property type="entry name" value="MATE_euk"/>
</dbReference>
<dbReference type="Proteomes" id="UP001165289">
    <property type="component" value="Unassembled WGS sequence"/>
</dbReference>
<feature type="transmembrane region" description="Helical" evidence="6">
    <location>
        <begin position="109"/>
        <end position="131"/>
    </location>
</feature>
<feature type="transmembrane region" description="Helical" evidence="6">
    <location>
        <begin position="289"/>
        <end position="311"/>
    </location>
</feature>
<dbReference type="GO" id="GO:1990961">
    <property type="term" value="P:xenobiotic detoxification by transmembrane export across the plasma membrane"/>
    <property type="evidence" value="ECO:0007669"/>
    <property type="project" value="InterPro"/>
</dbReference>
<reference evidence="7 8" key="1">
    <citation type="journal article" date="2023" name="BMC Biol.">
        <title>The compact genome of the sponge Oopsacas minuta (Hexactinellida) is lacking key metazoan core genes.</title>
        <authorList>
            <person name="Santini S."/>
            <person name="Schenkelaars Q."/>
            <person name="Jourda C."/>
            <person name="Duchesne M."/>
            <person name="Belahbib H."/>
            <person name="Rocher C."/>
            <person name="Selva M."/>
            <person name="Riesgo A."/>
            <person name="Vervoort M."/>
            <person name="Leys S.P."/>
            <person name="Kodjabachian L."/>
            <person name="Le Bivic A."/>
            <person name="Borchiellini C."/>
            <person name="Claverie J.M."/>
            <person name="Renard E."/>
        </authorList>
    </citation>
    <scope>NUCLEOTIDE SEQUENCE [LARGE SCALE GENOMIC DNA]</scope>
    <source>
        <strain evidence="7">SPO-2</strain>
    </source>
</reference>
<dbReference type="GO" id="GO:0015297">
    <property type="term" value="F:antiporter activity"/>
    <property type="evidence" value="ECO:0007669"/>
    <property type="project" value="InterPro"/>
</dbReference>
<feature type="transmembrane region" description="Helical" evidence="6">
    <location>
        <begin position="250"/>
        <end position="269"/>
    </location>
</feature>
<feature type="transmembrane region" description="Helical" evidence="6">
    <location>
        <begin position="180"/>
        <end position="199"/>
    </location>
</feature>
<evidence type="ECO:0000313" key="7">
    <source>
        <dbReference type="EMBL" id="KAI6648513.1"/>
    </source>
</evidence>
<feature type="transmembrane region" description="Helical" evidence="6">
    <location>
        <begin position="332"/>
        <end position="354"/>
    </location>
</feature>
<evidence type="ECO:0000313" key="8">
    <source>
        <dbReference type="Proteomes" id="UP001165289"/>
    </source>
</evidence>
<sequence length="563" mass="62009">MPVPGTSCHLKLRKFYEQLITNSLIHELIVINKLAWPCVISSVTGQMFPFVTLLFAGHIGTGVYFDGTGIALSFANVTGTSIVIGFSSGMDTLCSQAYGGKNYRLVGVYFQRAIILSLLVCFPIWALWLNAESILILLHQDVEVAAIAGKYLRILCVAKPAVMIYLLANKFMQTQNIVNPCLFLNSIATVVNISCQYLFVVHLGFGVEGSAISLSISYWSLAILYVMYIRCSSLYHTSWQGWSSDALNDWLHYCKYGIPGLIMLCLEWWTYEIGFLVIGGTSAYPKVEIGIYSIMFNVSAQLFMVPLGFTIAATVRVGNLLGANKPYLARKVAYLCLGIILVIGVLFSTGVFILKSRIPLLFTTDACIIAGATQTLFLTAIYVNFDGLRLLSGGILKGCGRQNIGSIANFVVYQFFAVPLAICLSVVLKLATRGYWIGLASAIFVQAALFFLLVVCTNWRKVADIAMINVGLSEPQLFNGNSLSSLECSESSSLLPNEIKQKWRMPSKISYQELIKICICLLFLAFFAVGLGFSFKKSSSNFISYPNIVYNSTHNSTDVICPY</sequence>
<gene>
    <name evidence="7" type="ORF">LOD99_8145</name>
</gene>
<keyword evidence="8" id="KW-1185">Reference proteome</keyword>
<dbReference type="AlphaFoldDB" id="A0AAV7JI62"/>
<feature type="transmembrane region" description="Helical" evidence="6">
    <location>
        <begin position="68"/>
        <end position="88"/>
    </location>
</feature>
<evidence type="ECO:0000256" key="3">
    <source>
        <dbReference type="ARBA" id="ARBA00022692"/>
    </source>
</evidence>
<feature type="transmembrane region" description="Helical" evidence="6">
    <location>
        <begin position="406"/>
        <end position="428"/>
    </location>
</feature>
<comment type="similarity">
    <text evidence="2 6">Belongs to the multi antimicrobial extrusion (MATE) (TC 2.A.66.1) family.</text>
</comment>
<keyword evidence="4 6" id="KW-1133">Transmembrane helix</keyword>
<dbReference type="NCBIfam" id="TIGR00797">
    <property type="entry name" value="matE"/>
    <property type="match status" value="1"/>
</dbReference>
<name>A0AAV7JI62_9METZ</name>
<evidence type="ECO:0000256" key="1">
    <source>
        <dbReference type="ARBA" id="ARBA00004141"/>
    </source>
</evidence>
<dbReference type="Pfam" id="PF01554">
    <property type="entry name" value="MatE"/>
    <property type="match status" value="2"/>
</dbReference>
<comment type="subcellular location">
    <subcellularLocation>
        <location evidence="1">Membrane</location>
        <topology evidence="1">Multi-pass membrane protein</topology>
    </subcellularLocation>
</comment>
<keyword evidence="5 6" id="KW-0472">Membrane</keyword>
<dbReference type="EMBL" id="JAKMXF010000330">
    <property type="protein sequence ID" value="KAI6648513.1"/>
    <property type="molecule type" value="Genomic_DNA"/>
</dbReference>
<feature type="transmembrane region" description="Helical" evidence="6">
    <location>
        <begin position="34"/>
        <end position="56"/>
    </location>
</feature>
<dbReference type="GO" id="GO:0016020">
    <property type="term" value="C:membrane"/>
    <property type="evidence" value="ECO:0007669"/>
    <property type="project" value="UniProtKB-SubCell"/>
</dbReference>
<feature type="transmembrane region" description="Helical" evidence="6">
    <location>
        <begin position="514"/>
        <end position="535"/>
    </location>
</feature>
<dbReference type="GO" id="GO:0042910">
    <property type="term" value="F:xenobiotic transmembrane transporter activity"/>
    <property type="evidence" value="ECO:0007669"/>
    <property type="project" value="InterPro"/>
</dbReference>
<dbReference type="PANTHER" id="PTHR11206">
    <property type="entry name" value="MULTIDRUG RESISTANCE PROTEIN"/>
    <property type="match status" value="1"/>
</dbReference>
<organism evidence="7 8">
    <name type="scientific">Oopsacas minuta</name>
    <dbReference type="NCBI Taxonomy" id="111878"/>
    <lineage>
        <taxon>Eukaryota</taxon>
        <taxon>Metazoa</taxon>
        <taxon>Porifera</taxon>
        <taxon>Hexactinellida</taxon>
        <taxon>Hexasterophora</taxon>
        <taxon>Lyssacinosida</taxon>
        <taxon>Leucopsacidae</taxon>
        <taxon>Oopsacas</taxon>
    </lineage>
</organism>
<feature type="transmembrane region" description="Helical" evidence="6">
    <location>
        <begin position="151"/>
        <end position="168"/>
    </location>
</feature>